<feature type="chain" id="PRO_5013248285" evidence="1">
    <location>
        <begin position="22"/>
        <end position="65"/>
    </location>
</feature>
<evidence type="ECO:0000256" key="1">
    <source>
        <dbReference type="SAM" id="SignalP"/>
    </source>
</evidence>
<gene>
    <name evidence="2" type="ORF">PENSUB_1872</name>
</gene>
<keyword evidence="1" id="KW-0732">Signal</keyword>
<dbReference type="EMBL" id="MNBE01000205">
    <property type="protein sequence ID" value="OKP12506.1"/>
    <property type="molecule type" value="Genomic_DNA"/>
</dbReference>
<organism evidence="2 3">
    <name type="scientific">Penicillium subrubescens</name>
    <dbReference type="NCBI Taxonomy" id="1316194"/>
    <lineage>
        <taxon>Eukaryota</taxon>
        <taxon>Fungi</taxon>
        <taxon>Dikarya</taxon>
        <taxon>Ascomycota</taxon>
        <taxon>Pezizomycotina</taxon>
        <taxon>Eurotiomycetes</taxon>
        <taxon>Eurotiomycetidae</taxon>
        <taxon>Eurotiales</taxon>
        <taxon>Aspergillaceae</taxon>
        <taxon>Penicillium</taxon>
    </lineage>
</organism>
<name>A0A1Q5UJ48_9EURO</name>
<comment type="caution">
    <text evidence="2">The sequence shown here is derived from an EMBL/GenBank/DDBJ whole genome shotgun (WGS) entry which is preliminary data.</text>
</comment>
<accession>A0A1Q5UJ48</accession>
<sequence>MAVAGNTQWWLGHAWLRNATCQPLFGRWLWLVRQATRGLTIVRGSRSYFCEDRPLTTPVEFERSL</sequence>
<protein>
    <submittedName>
        <fullName evidence="2">Uncharacterized protein</fullName>
    </submittedName>
</protein>
<dbReference type="Proteomes" id="UP000186955">
    <property type="component" value="Unassembled WGS sequence"/>
</dbReference>
<dbReference type="AlphaFoldDB" id="A0A1Q5UJ48"/>
<reference evidence="2 3" key="1">
    <citation type="submission" date="2016-10" db="EMBL/GenBank/DDBJ databases">
        <title>Genome sequence of the ascomycete fungus Penicillium subrubescens.</title>
        <authorList>
            <person name="De Vries R.P."/>
            <person name="Peng M."/>
            <person name="Dilokpimol A."/>
            <person name="Hilden K."/>
            <person name="Makela M.R."/>
            <person name="Grigoriev I."/>
            <person name="Riley R."/>
            <person name="Granchi Z."/>
        </authorList>
    </citation>
    <scope>NUCLEOTIDE SEQUENCE [LARGE SCALE GENOMIC DNA]</scope>
    <source>
        <strain evidence="2 3">CBS 132785</strain>
    </source>
</reference>
<evidence type="ECO:0000313" key="3">
    <source>
        <dbReference type="Proteomes" id="UP000186955"/>
    </source>
</evidence>
<proteinExistence type="predicted"/>
<evidence type="ECO:0000313" key="2">
    <source>
        <dbReference type="EMBL" id="OKP12506.1"/>
    </source>
</evidence>
<keyword evidence="3" id="KW-1185">Reference proteome</keyword>
<feature type="signal peptide" evidence="1">
    <location>
        <begin position="1"/>
        <end position="21"/>
    </location>
</feature>